<evidence type="ECO:0000313" key="3">
    <source>
        <dbReference type="Proteomes" id="UP000320055"/>
    </source>
</evidence>
<dbReference type="Pfam" id="PF00027">
    <property type="entry name" value="cNMP_binding"/>
    <property type="match status" value="1"/>
</dbReference>
<feature type="domain" description="Cyclic nucleotide-binding" evidence="1">
    <location>
        <begin position="5"/>
        <end position="123"/>
    </location>
</feature>
<dbReference type="GO" id="GO:0005829">
    <property type="term" value="C:cytosol"/>
    <property type="evidence" value="ECO:0007669"/>
    <property type="project" value="TreeGrafter"/>
</dbReference>
<dbReference type="SUPFAM" id="SSF51206">
    <property type="entry name" value="cAMP-binding domain-like"/>
    <property type="match status" value="2"/>
</dbReference>
<dbReference type="CDD" id="cd00038">
    <property type="entry name" value="CAP_ED"/>
    <property type="match status" value="2"/>
</dbReference>
<dbReference type="SMART" id="SM00100">
    <property type="entry name" value="cNMP"/>
    <property type="match status" value="2"/>
</dbReference>
<feature type="domain" description="Cyclic nucleotide-binding" evidence="1">
    <location>
        <begin position="169"/>
        <end position="280"/>
    </location>
</feature>
<keyword evidence="3" id="KW-1185">Reference proteome</keyword>
<proteinExistence type="predicted"/>
<organism evidence="2 3">
    <name type="scientific">Hyella patelloides LEGE 07179</name>
    <dbReference type="NCBI Taxonomy" id="945734"/>
    <lineage>
        <taxon>Bacteria</taxon>
        <taxon>Bacillati</taxon>
        <taxon>Cyanobacteriota</taxon>
        <taxon>Cyanophyceae</taxon>
        <taxon>Pleurocapsales</taxon>
        <taxon>Hyellaceae</taxon>
        <taxon>Hyella</taxon>
    </lineage>
</organism>
<gene>
    <name evidence="2" type="ORF">H1P_90007</name>
</gene>
<dbReference type="PANTHER" id="PTHR24567">
    <property type="entry name" value="CRP FAMILY TRANSCRIPTIONAL REGULATORY PROTEIN"/>
    <property type="match status" value="1"/>
</dbReference>
<dbReference type="InterPro" id="IPR014710">
    <property type="entry name" value="RmlC-like_jellyroll"/>
</dbReference>
<dbReference type="PANTHER" id="PTHR24567:SF68">
    <property type="entry name" value="DNA-BINDING TRANSCRIPTIONAL DUAL REGULATOR CRP"/>
    <property type="match status" value="1"/>
</dbReference>
<name>A0A563W547_9CYAN</name>
<dbReference type="GO" id="GO:0003700">
    <property type="term" value="F:DNA-binding transcription factor activity"/>
    <property type="evidence" value="ECO:0007669"/>
    <property type="project" value="TreeGrafter"/>
</dbReference>
<evidence type="ECO:0000313" key="2">
    <source>
        <dbReference type="EMBL" id="VEP18760.1"/>
    </source>
</evidence>
<dbReference type="InterPro" id="IPR018490">
    <property type="entry name" value="cNMP-bd_dom_sf"/>
</dbReference>
<dbReference type="InterPro" id="IPR050397">
    <property type="entry name" value="Env_Response_Regulators"/>
</dbReference>
<reference evidence="2 3" key="1">
    <citation type="submission" date="2019-01" db="EMBL/GenBank/DDBJ databases">
        <authorList>
            <person name="Brito A."/>
        </authorList>
    </citation>
    <scope>NUCLEOTIDE SEQUENCE [LARGE SCALE GENOMIC DNA]</scope>
    <source>
        <strain evidence="2">1</strain>
    </source>
</reference>
<dbReference type="Gene3D" id="2.60.120.10">
    <property type="entry name" value="Jelly Rolls"/>
    <property type="match status" value="2"/>
</dbReference>
<protein>
    <submittedName>
        <fullName evidence="2">Cyclic nucleotide-binding protein</fullName>
    </submittedName>
</protein>
<dbReference type="Proteomes" id="UP000320055">
    <property type="component" value="Unassembled WGS sequence"/>
</dbReference>
<dbReference type="OrthoDB" id="951557at2"/>
<dbReference type="InterPro" id="IPR000595">
    <property type="entry name" value="cNMP-bd_dom"/>
</dbReference>
<accession>A0A563W547</accession>
<dbReference type="EMBL" id="CAACVJ010000698">
    <property type="protein sequence ID" value="VEP18760.1"/>
    <property type="molecule type" value="Genomic_DNA"/>
</dbReference>
<dbReference type="InterPro" id="IPR023892">
    <property type="entry name" value="cNMP-bd"/>
</dbReference>
<evidence type="ECO:0000259" key="1">
    <source>
        <dbReference type="PROSITE" id="PS50042"/>
    </source>
</evidence>
<dbReference type="NCBIfam" id="TIGR03896">
    <property type="entry name" value="cyc_nuc_ocin"/>
    <property type="match status" value="1"/>
</dbReference>
<dbReference type="PROSITE" id="PS50042">
    <property type="entry name" value="CNMP_BINDING_3"/>
    <property type="match status" value="2"/>
</dbReference>
<dbReference type="AlphaFoldDB" id="A0A563W547"/>
<sequence>MTEVILQELNNSDIDWIIATATKQKIYPNTVLMRDGNTFNNLYLILEGTVIATLLQKRSNPLTQAFATLEGTNIPEIEIMRLSRGEIVGENTFTGFNSRAITITALRKGLVLSLPLEELKNKLYQEKGFAARFYRAIAILYLNRLQNLLYRLGRKNFAKSQPVRDVLYIFGQLHDSDLDWAIANGTIEKIPAQTTLIRQGGPVDALYFLLDGQMKVSLENNESNPLTNIFATLEGRESSGKEIINLHKGEIMGETSFIDGRSPYATVTAVADSLVLSLARPILVTKLQQDVGFAARFYQAISTLLADKLQGIISRLSVGRRTYVQGQPLNDQMHYEDEIDAKTLEQMSLAATRFDWMLERLKVG</sequence>
<dbReference type="RefSeq" id="WP_144863689.1">
    <property type="nucleotide sequence ID" value="NZ_LR213773.1"/>
</dbReference>